<dbReference type="PANTHER" id="PTHR43065">
    <property type="entry name" value="SENSOR HISTIDINE KINASE"/>
    <property type="match status" value="1"/>
</dbReference>
<sequence>MNQSQTTSTTPIPNIRTPLILIACTLAIGIVGWTSYLVVRKLIIQQLQEKALLQVRQGTDEIDQWLAICSTTIQTIANTDAARSLNWRLIEPLLQSEVKRTDDFFKISLSLPDGYYYNTEVGKSNTKNNDRDFIQKALAGESNISDPFISRTTGIPSVAISAPIRQSYDFKSRPIAVMNGSLKVHRIAQVVNKLRYGNLSYAFALNSQGEPIIHPKVMSTQEKPAPSFLNSTDSSLAELARRMVNKEERIELISIDGTYKYVAYVHLKQANWSIALVIPRENIESQLQALNLLTSILGGLLAVGTIIAWRQIQLSQKAKIQVVMLSQQQKTLQQQAQDLEQALQELKQTQAQLIQAEKMSSLSQLVAGVAHEINNPISFIYSNIEPAQEYIADLLRFLELYQHHYPEPVPEIQDEAEVIELDFLIEDLPNLLNSMKVGADRIKQIVLSLRNFSRLDEAEMKLVDIHEGIDSTLMFLQSQLKATPNHPEIVVIKEYTDLPLVECYAGELNQVFISLLTNAIDAIEESFIHLSPNQDRRTGKIHIKTELTANQQVIIRIIDNGIGIPENLQKQLFNPFFTTKPVGKGTGLALSISYQIVTEKHQGKMECHSTVGKGTEFVMIIPISQERLLAA</sequence>
<evidence type="ECO:0000256" key="8">
    <source>
        <dbReference type="ARBA" id="ARBA00022989"/>
    </source>
</evidence>
<dbReference type="Pfam" id="PF02518">
    <property type="entry name" value="HATPase_c"/>
    <property type="match status" value="1"/>
</dbReference>
<evidence type="ECO:0000256" key="12">
    <source>
        <dbReference type="SAM" id="Phobius"/>
    </source>
</evidence>
<dbReference type="PRINTS" id="PR00344">
    <property type="entry name" value="BCTRLSENSOR"/>
</dbReference>
<keyword evidence="7 14" id="KW-0808">Transferase</keyword>
<dbReference type="InterPro" id="IPR033479">
    <property type="entry name" value="dCache_1"/>
</dbReference>
<dbReference type="GO" id="GO:0005886">
    <property type="term" value="C:plasma membrane"/>
    <property type="evidence" value="ECO:0007669"/>
    <property type="project" value="UniProtKB-SubCell"/>
</dbReference>
<keyword evidence="15" id="KW-1185">Reference proteome</keyword>
<dbReference type="STRING" id="224013.ACX27_25200"/>
<dbReference type="InterPro" id="IPR003594">
    <property type="entry name" value="HATPase_dom"/>
</dbReference>
<organism evidence="14 15">
    <name type="scientific">Nostoc piscinale CENA21</name>
    <dbReference type="NCBI Taxonomy" id="224013"/>
    <lineage>
        <taxon>Bacteria</taxon>
        <taxon>Bacillati</taxon>
        <taxon>Cyanobacteriota</taxon>
        <taxon>Cyanophyceae</taxon>
        <taxon>Nostocales</taxon>
        <taxon>Nostocaceae</taxon>
        <taxon>Nostoc</taxon>
    </lineage>
</organism>
<evidence type="ECO:0000256" key="1">
    <source>
        <dbReference type="ARBA" id="ARBA00000085"/>
    </source>
</evidence>
<evidence type="ECO:0000256" key="5">
    <source>
        <dbReference type="ARBA" id="ARBA00022553"/>
    </source>
</evidence>
<dbReference type="AlphaFoldDB" id="A0A0M4TQE5"/>
<dbReference type="Pfam" id="PF02743">
    <property type="entry name" value="dCache_1"/>
    <property type="match status" value="1"/>
</dbReference>
<dbReference type="SMART" id="SM00387">
    <property type="entry name" value="HATPase_c"/>
    <property type="match status" value="1"/>
</dbReference>
<evidence type="ECO:0000313" key="14">
    <source>
        <dbReference type="EMBL" id="ALF56549.1"/>
    </source>
</evidence>
<feature type="transmembrane region" description="Helical" evidence="12">
    <location>
        <begin position="289"/>
        <end position="309"/>
    </location>
</feature>
<gene>
    <name evidence="14" type="ORF">ACX27_25200</name>
</gene>
<dbReference type="InterPro" id="IPR036890">
    <property type="entry name" value="HATPase_C_sf"/>
</dbReference>
<evidence type="ECO:0000256" key="10">
    <source>
        <dbReference type="ARBA" id="ARBA00023136"/>
    </source>
</evidence>
<dbReference type="Gene3D" id="1.10.287.130">
    <property type="match status" value="1"/>
</dbReference>
<keyword evidence="8 12" id="KW-1133">Transmembrane helix</keyword>
<dbReference type="SUPFAM" id="SSF55874">
    <property type="entry name" value="ATPase domain of HSP90 chaperone/DNA topoisomerase II/histidine kinase"/>
    <property type="match status" value="1"/>
</dbReference>
<dbReference type="SMART" id="SM00388">
    <property type="entry name" value="HisKA"/>
    <property type="match status" value="1"/>
</dbReference>
<dbReference type="KEGG" id="npz:ACX27_25200"/>
<evidence type="ECO:0000256" key="9">
    <source>
        <dbReference type="ARBA" id="ARBA00023012"/>
    </source>
</evidence>
<keyword evidence="9" id="KW-0902">Two-component regulatory system</keyword>
<dbReference type="CDD" id="cd00082">
    <property type="entry name" value="HisKA"/>
    <property type="match status" value="1"/>
</dbReference>
<protein>
    <recommendedName>
        <fullName evidence="3">histidine kinase</fullName>
        <ecNumber evidence="3">2.7.13.3</ecNumber>
    </recommendedName>
</protein>
<reference evidence="15" key="1">
    <citation type="submission" date="2015-07" db="EMBL/GenBank/DDBJ databases">
        <title>Genome Of Nitrogen-Fixing Cyanobacterium Nostoc piscinale CENA21 From Solimoes/Amazon River Floodplain Sediments And Comparative Genomics To Uncover Biosynthetic Natural Products Potential.</title>
        <authorList>
            <person name="Leao T.F."/>
            <person name="Leao P.N."/>
            <person name="Guimaraes P.I."/>
            <person name="de Melo A.G.C."/>
            <person name="Ramos R.T.J."/>
            <person name="Silva A."/>
            <person name="Fiore M.F."/>
            <person name="Schneider M.P.C."/>
        </authorList>
    </citation>
    <scope>NUCLEOTIDE SEQUENCE [LARGE SCALE GENOMIC DNA]</scope>
    <source>
        <strain evidence="15">CENA21</strain>
    </source>
</reference>
<dbReference type="PATRIC" id="fig|224013.5.peg.6048"/>
<dbReference type="Gene3D" id="3.30.450.20">
    <property type="entry name" value="PAS domain"/>
    <property type="match status" value="1"/>
</dbReference>
<dbReference type="InterPro" id="IPR036097">
    <property type="entry name" value="HisK_dim/P_sf"/>
</dbReference>
<accession>A0A0M4TQE5</accession>
<reference evidence="14 15" key="2">
    <citation type="journal article" date="2016" name="Genome Announc.">
        <title>Draft Genome Sequence of the N2-Fixing Cyanobacterium Nostoc piscinale CENA21, Isolated from the Brazilian Amazon Floodplain.</title>
        <authorList>
            <person name="Leao T."/>
            <person name="Guimaraes P.I."/>
            <person name="de Melo A.G."/>
            <person name="Ramos R.T."/>
            <person name="Leao P.N."/>
            <person name="Silva A."/>
            <person name="Fiore M.F."/>
            <person name="Schneider M.P."/>
        </authorList>
    </citation>
    <scope>NUCLEOTIDE SEQUENCE [LARGE SCALE GENOMIC DNA]</scope>
    <source>
        <strain evidence="14 15">CENA21</strain>
    </source>
</reference>
<dbReference type="EMBL" id="CP012036">
    <property type="protein sequence ID" value="ALF56549.1"/>
    <property type="molecule type" value="Genomic_DNA"/>
</dbReference>
<evidence type="ECO:0000256" key="6">
    <source>
        <dbReference type="ARBA" id="ARBA00022692"/>
    </source>
</evidence>
<evidence type="ECO:0000256" key="11">
    <source>
        <dbReference type="SAM" id="Coils"/>
    </source>
</evidence>
<keyword evidence="10 12" id="KW-0472">Membrane</keyword>
<keyword evidence="4" id="KW-1003">Cell membrane</keyword>
<dbReference type="CDD" id="cd18773">
    <property type="entry name" value="PDC1_HK_sensor"/>
    <property type="match status" value="1"/>
</dbReference>
<dbReference type="InterPro" id="IPR005467">
    <property type="entry name" value="His_kinase_dom"/>
</dbReference>
<dbReference type="Proteomes" id="UP000062645">
    <property type="component" value="Chromosome"/>
</dbReference>
<evidence type="ECO:0000256" key="3">
    <source>
        <dbReference type="ARBA" id="ARBA00012438"/>
    </source>
</evidence>
<keyword evidence="7 14" id="KW-0418">Kinase</keyword>
<dbReference type="InterPro" id="IPR003661">
    <property type="entry name" value="HisK_dim/P_dom"/>
</dbReference>
<feature type="transmembrane region" description="Helical" evidence="12">
    <location>
        <begin position="20"/>
        <end position="39"/>
    </location>
</feature>
<proteinExistence type="predicted"/>
<dbReference type="Gene3D" id="3.30.565.10">
    <property type="entry name" value="Histidine kinase-like ATPase, C-terminal domain"/>
    <property type="match status" value="1"/>
</dbReference>
<evidence type="ECO:0000259" key="13">
    <source>
        <dbReference type="PROSITE" id="PS50109"/>
    </source>
</evidence>
<comment type="catalytic activity">
    <reaction evidence="1">
        <text>ATP + protein L-histidine = ADP + protein N-phospho-L-histidine.</text>
        <dbReference type="EC" id="2.7.13.3"/>
    </reaction>
</comment>
<keyword evidence="5" id="KW-0597">Phosphoprotein</keyword>
<feature type="domain" description="Histidine kinase" evidence="13">
    <location>
        <begin position="368"/>
        <end position="625"/>
    </location>
</feature>
<dbReference type="EC" id="2.7.13.3" evidence="3"/>
<evidence type="ECO:0000256" key="2">
    <source>
        <dbReference type="ARBA" id="ARBA00004651"/>
    </source>
</evidence>
<evidence type="ECO:0000256" key="4">
    <source>
        <dbReference type="ARBA" id="ARBA00022475"/>
    </source>
</evidence>
<dbReference type="CDD" id="cd12912">
    <property type="entry name" value="PDC2_MCP_like"/>
    <property type="match status" value="1"/>
</dbReference>
<dbReference type="GO" id="GO:0000155">
    <property type="term" value="F:phosphorelay sensor kinase activity"/>
    <property type="evidence" value="ECO:0007669"/>
    <property type="project" value="InterPro"/>
</dbReference>
<evidence type="ECO:0000313" key="15">
    <source>
        <dbReference type="Proteomes" id="UP000062645"/>
    </source>
</evidence>
<dbReference type="SUPFAM" id="SSF47384">
    <property type="entry name" value="Homodimeric domain of signal transducing histidine kinase"/>
    <property type="match status" value="1"/>
</dbReference>
<name>A0A0M4TQE5_9NOSO</name>
<dbReference type="InterPro" id="IPR004358">
    <property type="entry name" value="Sig_transdc_His_kin-like_C"/>
</dbReference>
<comment type="subcellular location">
    <subcellularLocation>
        <location evidence="2">Cell membrane</location>
        <topology evidence="2">Multi-pass membrane protein</topology>
    </subcellularLocation>
</comment>
<dbReference type="PANTHER" id="PTHR43065:SF50">
    <property type="entry name" value="HISTIDINE KINASE"/>
    <property type="match status" value="1"/>
</dbReference>
<dbReference type="PROSITE" id="PS50109">
    <property type="entry name" value="HIS_KIN"/>
    <property type="match status" value="1"/>
</dbReference>
<keyword evidence="6 12" id="KW-0812">Transmembrane</keyword>
<evidence type="ECO:0000256" key="7">
    <source>
        <dbReference type="ARBA" id="ARBA00022777"/>
    </source>
</evidence>
<feature type="coiled-coil region" evidence="11">
    <location>
        <begin position="322"/>
        <end position="359"/>
    </location>
</feature>
<keyword evidence="11" id="KW-0175">Coiled coil</keyword>